<feature type="transmembrane region" description="Helical" evidence="1">
    <location>
        <begin position="175"/>
        <end position="196"/>
    </location>
</feature>
<dbReference type="STRING" id="41431.PCC8801_0915"/>
<evidence type="ECO:0000313" key="2">
    <source>
        <dbReference type="EMBL" id="ACK64992.1"/>
    </source>
</evidence>
<keyword evidence="1" id="KW-0472">Membrane</keyword>
<feature type="transmembrane region" description="Helical" evidence="1">
    <location>
        <begin position="79"/>
        <end position="99"/>
    </location>
</feature>
<dbReference type="Pfam" id="PF11375">
    <property type="entry name" value="DUF3177"/>
    <property type="match status" value="1"/>
</dbReference>
<feature type="transmembrane region" description="Helical" evidence="1">
    <location>
        <begin position="46"/>
        <end position="67"/>
    </location>
</feature>
<feature type="transmembrane region" description="Helical" evidence="1">
    <location>
        <begin position="14"/>
        <end position="34"/>
    </location>
</feature>
<dbReference type="Proteomes" id="UP000008204">
    <property type="component" value="Chromosome"/>
</dbReference>
<keyword evidence="3" id="KW-1185">Reference proteome</keyword>
<dbReference type="HOGENOM" id="CLU_093159_0_0_3"/>
<evidence type="ECO:0000313" key="3">
    <source>
        <dbReference type="Proteomes" id="UP000008204"/>
    </source>
</evidence>
<keyword evidence="1" id="KW-1133">Transmembrane helix</keyword>
<evidence type="ECO:0000256" key="1">
    <source>
        <dbReference type="SAM" id="Phobius"/>
    </source>
</evidence>
<evidence type="ECO:0008006" key="4">
    <source>
        <dbReference type="Google" id="ProtNLM"/>
    </source>
</evidence>
<proteinExistence type="predicted"/>
<organism evidence="2 3">
    <name type="scientific">Rippkaea orientalis (strain PCC 8801 / RF-1)</name>
    <name type="common">Cyanothece sp. (strain PCC 8801)</name>
    <dbReference type="NCBI Taxonomy" id="41431"/>
    <lineage>
        <taxon>Bacteria</taxon>
        <taxon>Bacillati</taxon>
        <taxon>Cyanobacteriota</taxon>
        <taxon>Cyanophyceae</taxon>
        <taxon>Oscillatoriophycideae</taxon>
        <taxon>Chroococcales</taxon>
        <taxon>Aphanothecaceae</taxon>
        <taxon>Rippkaea</taxon>
        <taxon>Rippkaea orientalis</taxon>
    </lineage>
</organism>
<dbReference type="InterPro" id="IPR021515">
    <property type="entry name" value="DUF3177"/>
</dbReference>
<dbReference type="eggNOG" id="ENOG502ZC57">
    <property type="taxonomic scope" value="Bacteria"/>
</dbReference>
<sequence>MEELWFRPLVWTDYRLAVVFLVIIPIILMAWAFIRKIEAIGRLLIIYWRVASLLMITVYLMVPAWGIENSPFENLCGQIGFITGFIARILIPISLWFWLDLNDEIKDLAPSLLKLATISWRWAVTIYSSLGAIANLPFLSCAFSLDLLSEEFCQVWIEAPMGYRSIVHNDATQGFIGFLGVFGLGIYVLYFAYFLLIRLGKQGRSALEQ</sequence>
<reference evidence="3" key="1">
    <citation type="journal article" date="2011" name="MBio">
        <title>Novel metabolic attributes of the genus Cyanothece, comprising a group of unicellular nitrogen-fixing Cyanobacteria.</title>
        <authorList>
            <person name="Bandyopadhyay A."/>
            <person name="Elvitigala T."/>
            <person name="Welsh E."/>
            <person name="Stockel J."/>
            <person name="Liberton M."/>
            <person name="Min H."/>
            <person name="Sherman L.A."/>
            <person name="Pakrasi H.B."/>
        </authorList>
    </citation>
    <scope>NUCLEOTIDE SEQUENCE [LARGE SCALE GENOMIC DNA]</scope>
    <source>
        <strain evidence="3">PCC 8801</strain>
    </source>
</reference>
<dbReference type="KEGG" id="cyp:PCC8801_0915"/>
<dbReference type="RefSeq" id="WP_012594267.1">
    <property type="nucleotide sequence ID" value="NC_011726.1"/>
</dbReference>
<dbReference type="AlphaFoldDB" id="B7JZP9"/>
<gene>
    <name evidence="2" type="ordered locus">PCC8801_0915</name>
</gene>
<keyword evidence="1" id="KW-0812">Transmembrane</keyword>
<feature type="transmembrane region" description="Helical" evidence="1">
    <location>
        <begin position="120"/>
        <end position="139"/>
    </location>
</feature>
<name>B7JZP9_RIPO1</name>
<accession>B7JZP9</accession>
<protein>
    <recommendedName>
        <fullName evidence="4">DUF3177 domain-containing protein</fullName>
    </recommendedName>
</protein>
<dbReference type="OrthoDB" id="517164at2"/>
<dbReference type="EMBL" id="CP001287">
    <property type="protein sequence ID" value="ACK64992.1"/>
    <property type="molecule type" value="Genomic_DNA"/>
</dbReference>